<evidence type="ECO:0000256" key="4">
    <source>
        <dbReference type="ARBA" id="ARBA00012417"/>
    </source>
</evidence>
<dbReference type="SMART" id="SM00482">
    <property type="entry name" value="POLAc"/>
    <property type="match status" value="1"/>
</dbReference>
<dbReference type="InterPro" id="IPR012337">
    <property type="entry name" value="RNaseH-like_sf"/>
</dbReference>
<evidence type="ECO:0000256" key="6">
    <source>
        <dbReference type="ARBA" id="ARBA00022679"/>
    </source>
</evidence>
<keyword evidence="10" id="KW-0239">DNA-directed DNA polymerase</keyword>
<dbReference type="RefSeq" id="XP_024083645.1">
    <property type="nucleotide sequence ID" value="XM_024227877.1"/>
</dbReference>
<comment type="subcellular location">
    <subcellularLocation>
        <location evidence="2">Mitochondrion matrix</location>
        <location evidence="2">Mitochondrion nucleoid</location>
    </subcellularLocation>
</comment>
<dbReference type="PROSITE" id="PS00447">
    <property type="entry name" value="DNA_POLYMERASE_A"/>
    <property type="match status" value="1"/>
</dbReference>
<dbReference type="EnsemblMetazoa" id="XM_024227877.1">
    <property type="protein sequence ID" value="XP_024083645.1"/>
    <property type="gene ID" value="LOC106664118"/>
</dbReference>
<evidence type="ECO:0000256" key="2">
    <source>
        <dbReference type="ARBA" id="ARBA00004436"/>
    </source>
</evidence>
<dbReference type="GO" id="GO:0005760">
    <property type="term" value="C:gamma DNA polymerase complex"/>
    <property type="evidence" value="ECO:0007669"/>
    <property type="project" value="InterPro"/>
</dbReference>
<evidence type="ECO:0000256" key="9">
    <source>
        <dbReference type="ARBA" id="ARBA00022842"/>
    </source>
</evidence>
<keyword evidence="12" id="KW-0496">Mitochondrion</keyword>
<keyword evidence="9" id="KW-0460">Magnesium</keyword>
<evidence type="ECO:0000256" key="5">
    <source>
        <dbReference type="ARBA" id="ARBA00015350"/>
    </source>
</evidence>
<evidence type="ECO:0000256" key="15">
    <source>
        <dbReference type="SAM" id="MobiDB-lite"/>
    </source>
</evidence>
<feature type="domain" description="DNA-directed DNA polymerase family A palm" evidence="16">
    <location>
        <begin position="810"/>
        <end position="1068"/>
    </location>
</feature>
<evidence type="ECO:0000256" key="11">
    <source>
        <dbReference type="ARBA" id="ARBA00023125"/>
    </source>
</evidence>
<dbReference type="AlphaFoldDB" id="A0A8I6SHY3"/>
<dbReference type="SUPFAM" id="SSF53098">
    <property type="entry name" value="Ribonuclease H-like"/>
    <property type="match status" value="1"/>
</dbReference>
<keyword evidence="18" id="KW-1185">Reference proteome</keyword>
<dbReference type="InterPro" id="IPR043502">
    <property type="entry name" value="DNA/RNA_pol_sf"/>
</dbReference>
<dbReference type="OrthoDB" id="5588663at2759"/>
<dbReference type="Gene3D" id="3.30.420.390">
    <property type="match status" value="2"/>
</dbReference>
<name>A0A8I6SHY3_CIMLE</name>
<dbReference type="Proteomes" id="UP000494040">
    <property type="component" value="Unassembled WGS sequence"/>
</dbReference>
<dbReference type="FunFam" id="1.10.150.20:FF:000024">
    <property type="entry name" value="DNA polymerase gamma, catalytic subunit"/>
    <property type="match status" value="1"/>
</dbReference>
<dbReference type="InterPro" id="IPR001098">
    <property type="entry name" value="DNA-dir_DNA_pol_A_palm_dom"/>
</dbReference>
<dbReference type="Pfam" id="PF00476">
    <property type="entry name" value="DNA_pol_A"/>
    <property type="match status" value="1"/>
</dbReference>
<reference evidence="17" key="1">
    <citation type="submission" date="2022-01" db="UniProtKB">
        <authorList>
            <consortium name="EnsemblMetazoa"/>
        </authorList>
    </citation>
    <scope>IDENTIFICATION</scope>
</reference>
<dbReference type="GO" id="GO:0042645">
    <property type="term" value="C:mitochondrial nucleoid"/>
    <property type="evidence" value="ECO:0007669"/>
    <property type="project" value="UniProtKB-SubCell"/>
</dbReference>
<evidence type="ECO:0000256" key="10">
    <source>
        <dbReference type="ARBA" id="ARBA00022932"/>
    </source>
</evidence>
<evidence type="ECO:0000256" key="13">
    <source>
        <dbReference type="ARBA" id="ARBA00023271"/>
    </source>
</evidence>
<dbReference type="GeneID" id="106664118"/>
<evidence type="ECO:0000259" key="16">
    <source>
        <dbReference type="SMART" id="SM00482"/>
    </source>
</evidence>
<dbReference type="Gene3D" id="3.30.70.370">
    <property type="match status" value="1"/>
</dbReference>
<sequence>MITLSARLASMEGNVTVTDITHRRTALPIGFNLIVVCRPLKEQDTLKTVTTMKLLNSMCRHDCVTKRFLNEQRSFGAAVDSYKFKWSPQINNMKDSTSQPESPTFLNKEPYRNPKKPRYNEFGIQMISEQLYKQLFPNAPNKKDIKLIDQCLQTLKSYNFDKIQEPSEDVDLKIPQLDGQTVEEHFMTIGEKQSKPYRELLLKLLVTRPEMPESWVLKPGWTRYAKDGIYSVDHPLEDAIVFDVEVCCSVGPLPTLATAVSKDAWYSWVSKDLENCSNTVKHSFTPDNLIPLERKISKETDPAEFFKPRIVVGHNVSYDRARVKEQYWLEQTGRRFLDSMSMHICISGVTSYQKALLKAGVGSEEWSKLTSLNSLANVYELYCGKQLSKEKGTLFLTGSLHDIKNNFQALMSYCANDVLATYDIMKHMFPLFLERFSHPVTLAGMLELQTTYVPVNKNWKKYLFDSQQAYDDLDLEGKSILIRSANEACRLLHNEKYKENLWMWDQDWSLQHLALKKTVSKLKTNEIEIFPENFQDDEYDIVEKQRIILKNKYKEQRKLCHRLHTKTNHLCGYPKWFRNMCTKPIDPSWSPEPELVSTSMKIVPKLLRLTWCMLPLHHVNGFGWGYLLPYKTEIPIDHDNLPTEKLVQHYFKEFEDSLCNCSENKTQSTFVCTNRAHFRNNSFNFCKDDIGKCYGMVKLPHKDGNNLNVGNPLSRDFINKFSDNELSGATVYSKKIIQISRMLSYWRNNKERIENQLVCWLPPGRENSKLNGQTDIGVILPLVIVCGTLTRRAVEPTWMTASNAIVERVGSELRGIVQAPPGYALVGADVDSQELWIASLLGDANSVRIHGATPLGWMTLNGKKSDGTDMHSVTAKAVGISRNHAKILNYARIYGAGQKFAERLLKQFNPGMSDAEASKKAAKMMHITKGKKMFKLKDEFRMKDNSTFYTREGARQLCSIYQKSKEELFSCIQWHGGSESSMFNSLEEIANKLNPSTPFLNSRLSRALEPSVDGNDKYMPTRINWVVQSGAVDFLHLMLVCMRWFLGNEARFCLSFHDEVRYLVPERQKYKAALALHVTNLLTRAFCVSRLGMTDLPQSVAFFSSVDVDVVLRKESTDDNKTPSNPFGLSKGYGVPIGESLDIYKAILKANGVVGLR</sequence>
<keyword evidence="11" id="KW-0238">DNA-binding</keyword>
<evidence type="ECO:0000256" key="7">
    <source>
        <dbReference type="ARBA" id="ARBA00022695"/>
    </source>
</evidence>
<feature type="region of interest" description="Disordered" evidence="15">
    <location>
        <begin position="91"/>
        <end position="112"/>
    </location>
</feature>
<dbReference type="SUPFAM" id="SSF56672">
    <property type="entry name" value="DNA/RNA polymerases"/>
    <property type="match status" value="1"/>
</dbReference>
<dbReference type="KEGG" id="clec:106664118"/>
<evidence type="ECO:0000256" key="3">
    <source>
        <dbReference type="ARBA" id="ARBA00007705"/>
    </source>
</evidence>
<dbReference type="InterPro" id="IPR041336">
    <property type="entry name" value="DNApol_Exo"/>
</dbReference>
<dbReference type="PANTHER" id="PTHR10267">
    <property type="entry name" value="DNA POLYMERASE SUBUNIT GAMMA-1"/>
    <property type="match status" value="1"/>
</dbReference>
<evidence type="ECO:0000256" key="8">
    <source>
        <dbReference type="ARBA" id="ARBA00022705"/>
    </source>
</evidence>
<organism evidence="17 18">
    <name type="scientific">Cimex lectularius</name>
    <name type="common">Bed bug</name>
    <name type="synonym">Acanthia lectularia</name>
    <dbReference type="NCBI Taxonomy" id="79782"/>
    <lineage>
        <taxon>Eukaryota</taxon>
        <taxon>Metazoa</taxon>
        <taxon>Ecdysozoa</taxon>
        <taxon>Arthropoda</taxon>
        <taxon>Hexapoda</taxon>
        <taxon>Insecta</taxon>
        <taxon>Pterygota</taxon>
        <taxon>Neoptera</taxon>
        <taxon>Paraneoptera</taxon>
        <taxon>Hemiptera</taxon>
        <taxon>Heteroptera</taxon>
        <taxon>Panheteroptera</taxon>
        <taxon>Cimicomorpha</taxon>
        <taxon>Cimicidae</taxon>
        <taxon>Cimex</taxon>
    </lineage>
</organism>
<dbReference type="OMA" id="AMHITNL"/>
<dbReference type="Gene3D" id="1.10.150.20">
    <property type="entry name" value="5' to 3' exonuclease, C-terminal subdomain"/>
    <property type="match status" value="1"/>
</dbReference>
<dbReference type="CTD" id="8205"/>
<dbReference type="InterPro" id="IPR019760">
    <property type="entry name" value="DNA-dir_DNA_pol_A_CS"/>
</dbReference>
<protein>
    <recommendedName>
        <fullName evidence="5">DNA polymerase subunit gamma-1</fullName>
        <ecNumber evidence="4">2.7.7.7</ecNumber>
    </recommendedName>
    <alternativeName>
        <fullName evidence="14">Mitochondrial DNA polymerase catalytic subunit</fullName>
    </alternativeName>
</protein>
<evidence type="ECO:0000256" key="14">
    <source>
        <dbReference type="ARBA" id="ARBA00031966"/>
    </source>
</evidence>
<keyword evidence="7" id="KW-0548">Nucleotidyltransferase</keyword>
<keyword evidence="13" id="KW-1135">Mitochondrion nucleoid</keyword>
<comment type="similarity">
    <text evidence="3">Belongs to the DNA polymerase type-A family.</text>
</comment>
<accession>A0A8I6SHY3</accession>
<feature type="compositionally biased region" description="Polar residues" evidence="15">
    <location>
        <begin position="91"/>
        <end position="105"/>
    </location>
</feature>
<dbReference type="GO" id="GO:0006264">
    <property type="term" value="P:mitochondrial DNA replication"/>
    <property type="evidence" value="ECO:0007669"/>
    <property type="project" value="TreeGrafter"/>
</dbReference>
<dbReference type="PANTHER" id="PTHR10267:SF0">
    <property type="entry name" value="DNA POLYMERASE SUBUNIT GAMMA-1"/>
    <property type="match status" value="1"/>
</dbReference>
<evidence type="ECO:0000256" key="1">
    <source>
        <dbReference type="ARBA" id="ARBA00001946"/>
    </source>
</evidence>
<comment type="cofactor">
    <cofactor evidence="1">
        <name>Mg(2+)</name>
        <dbReference type="ChEBI" id="CHEBI:18420"/>
    </cofactor>
</comment>
<dbReference type="GO" id="GO:0003887">
    <property type="term" value="F:DNA-directed DNA polymerase activity"/>
    <property type="evidence" value="ECO:0007669"/>
    <property type="project" value="UniProtKB-KW"/>
</dbReference>
<dbReference type="Pfam" id="PF18136">
    <property type="entry name" value="DNApol_Exo"/>
    <property type="match status" value="1"/>
</dbReference>
<keyword evidence="8" id="KW-0235">DNA replication</keyword>
<evidence type="ECO:0000313" key="18">
    <source>
        <dbReference type="Proteomes" id="UP000494040"/>
    </source>
</evidence>
<dbReference type="EC" id="2.7.7.7" evidence="4"/>
<evidence type="ECO:0000313" key="17">
    <source>
        <dbReference type="EnsemblMetazoa" id="XP_024083645.1"/>
    </source>
</evidence>
<dbReference type="GO" id="GO:0003677">
    <property type="term" value="F:DNA binding"/>
    <property type="evidence" value="ECO:0007669"/>
    <property type="project" value="UniProtKB-KW"/>
</dbReference>
<keyword evidence="6" id="KW-0808">Transferase</keyword>
<dbReference type="InterPro" id="IPR002297">
    <property type="entry name" value="DNA-dir_DNA_pol_A_mt"/>
</dbReference>
<dbReference type="PRINTS" id="PR00867">
    <property type="entry name" value="DNAPOLG"/>
</dbReference>
<dbReference type="GO" id="GO:0008408">
    <property type="term" value="F:3'-5' exonuclease activity"/>
    <property type="evidence" value="ECO:0007669"/>
    <property type="project" value="TreeGrafter"/>
</dbReference>
<evidence type="ECO:0000256" key="12">
    <source>
        <dbReference type="ARBA" id="ARBA00023128"/>
    </source>
</evidence>
<proteinExistence type="inferred from homology"/>